<keyword evidence="1" id="KW-0732">Signal</keyword>
<evidence type="ECO:0000313" key="3">
    <source>
        <dbReference type="Proteomes" id="UP001595456"/>
    </source>
</evidence>
<name>A0ABV7E8N9_9SPHN</name>
<organism evidence="2 3">
    <name type="scientific">Alteraurantiacibacter palmitatis</name>
    <dbReference type="NCBI Taxonomy" id="2054628"/>
    <lineage>
        <taxon>Bacteria</taxon>
        <taxon>Pseudomonadati</taxon>
        <taxon>Pseudomonadota</taxon>
        <taxon>Alphaproteobacteria</taxon>
        <taxon>Sphingomonadales</taxon>
        <taxon>Erythrobacteraceae</taxon>
        <taxon>Alteraurantiacibacter</taxon>
    </lineage>
</organism>
<feature type="signal peptide" evidence="1">
    <location>
        <begin position="1"/>
        <end position="37"/>
    </location>
</feature>
<proteinExistence type="predicted"/>
<accession>A0ABV7E8N9</accession>
<dbReference type="RefSeq" id="WP_336924429.1">
    <property type="nucleotide sequence ID" value="NZ_JBANRO010000001.1"/>
</dbReference>
<evidence type="ECO:0000256" key="1">
    <source>
        <dbReference type="SAM" id="SignalP"/>
    </source>
</evidence>
<evidence type="ECO:0000313" key="2">
    <source>
        <dbReference type="EMBL" id="MFC3099095.1"/>
    </source>
</evidence>
<feature type="chain" id="PRO_5047066850" description="Secreted protein" evidence="1">
    <location>
        <begin position="38"/>
        <end position="150"/>
    </location>
</feature>
<dbReference type="EMBL" id="JBHRST010000022">
    <property type="protein sequence ID" value="MFC3099095.1"/>
    <property type="molecule type" value="Genomic_DNA"/>
</dbReference>
<evidence type="ECO:0008006" key="4">
    <source>
        <dbReference type="Google" id="ProtNLM"/>
    </source>
</evidence>
<sequence>MRIQQLRGPAAAWAIGFASLAASALAPATAFSPTAQAQSADQPGGQCTTQTVARTDFALDEIPVFELQRREGRNTIVPAGAIARSRLPESFSVRVCGGYAQFELDGRNVLMRRSSFAVTCTCNVGQQREAGVPGAGTVRMCPAAQCPPRR</sequence>
<comment type="caution">
    <text evidence="2">The sequence shown here is derived from an EMBL/GenBank/DDBJ whole genome shotgun (WGS) entry which is preliminary data.</text>
</comment>
<gene>
    <name evidence="2" type="ORF">ACFODU_14965</name>
</gene>
<dbReference type="Proteomes" id="UP001595456">
    <property type="component" value="Unassembled WGS sequence"/>
</dbReference>
<reference evidence="3" key="1">
    <citation type="journal article" date="2019" name="Int. J. Syst. Evol. Microbiol.">
        <title>The Global Catalogue of Microorganisms (GCM) 10K type strain sequencing project: providing services to taxonomists for standard genome sequencing and annotation.</title>
        <authorList>
            <consortium name="The Broad Institute Genomics Platform"/>
            <consortium name="The Broad Institute Genome Sequencing Center for Infectious Disease"/>
            <person name="Wu L."/>
            <person name="Ma J."/>
        </authorList>
    </citation>
    <scope>NUCLEOTIDE SEQUENCE [LARGE SCALE GENOMIC DNA]</scope>
    <source>
        <strain evidence="3">KCTC 52607</strain>
    </source>
</reference>
<protein>
    <recommendedName>
        <fullName evidence="4">Secreted protein</fullName>
    </recommendedName>
</protein>
<keyword evidence="3" id="KW-1185">Reference proteome</keyword>